<dbReference type="Pfam" id="PF08590">
    <property type="entry name" value="DUF1771"/>
    <property type="match status" value="1"/>
</dbReference>
<accession>A0ABD2YPM7</accession>
<dbReference type="Pfam" id="PF24767">
    <property type="entry name" value="UBA_At5g58720"/>
    <property type="match status" value="1"/>
</dbReference>
<name>A0ABD2YPM7_9GENT</name>
<dbReference type="PANTHER" id="PTHR47872">
    <property type="entry name" value="NUCLEAR RNA EXPORT FACTOR SDE5-RELATED"/>
    <property type="match status" value="1"/>
</dbReference>
<dbReference type="InterPro" id="IPR013899">
    <property type="entry name" value="DUF1771"/>
</dbReference>
<comment type="caution">
    <text evidence="2">The sequence shown here is derived from an EMBL/GenBank/DDBJ whole genome shotgun (WGS) entry which is preliminary data.</text>
</comment>
<dbReference type="InterPro" id="IPR056254">
    <property type="entry name" value="At5g58720/SDE5-like_UBA-like"/>
</dbReference>
<sequence>MEREVCPSNPSSFDVDKKNLERLLETFGSVVSLNDIVSAYCQSGSNLNSTSNILCNLQRSTSKLSTLKSEEEFESSNISSLCSSDYSVEIAEDTKSKARKSPACVGTVSSIIGKGYVVPKTSTNGSFRPKPLRLNSDDIPISEIWDEKDFSSSTNGSDTMHGDIEEFLFKMLGEGFSLDMSVIQDIVGQCGYDVTKSMDTLLDLSASTLGKSDDILKVTSEKYPNMGSVQAEDQFQCTSSGSLNYTLKTGNVKQRPERKQKHDLQKEVLYNLFTFPERSEEPKKCLPMTDVRRSSVHCRVVEEPLKETTIEHRPVIRRKQVSENYTEENEDSYDVLRKAVKEYWVTMKEYYKAAVDAFAKKDYERANKLMEEGHFFMNKAREADEKSSEKLLESSNDEEEMFIDVHDFEPKEAVRFLKVQLTSLPGIPSFKYLKLLVGSDEENAKSGRRKRLIMKFLEREDIKWTEEGNGWIIVVQLDVIDPKKLSFAKKQEIIN</sequence>
<feature type="domain" description="DUF1771" evidence="1">
    <location>
        <begin position="332"/>
        <end position="397"/>
    </location>
</feature>
<dbReference type="SMART" id="SM01162">
    <property type="entry name" value="DUF1771"/>
    <property type="match status" value="1"/>
</dbReference>
<proteinExistence type="predicted"/>
<reference evidence="2 3" key="1">
    <citation type="submission" date="2024-11" db="EMBL/GenBank/DDBJ databases">
        <title>A near-complete genome assembly of Cinchona calisaya.</title>
        <authorList>
            <person name="Lian D.C."/>
            <person name="Zhao X.W."/>
            <person name="Wei L."/>
        </authorList>
    </citation>
    <scope>NUCLEOTIDE SEQUENCE [LARGE SCALE GENOMIC DNA]</scope>
    <source>
        <tissue evidence="2">Nenye</tissue>
    </source>
</reference>
<dbReference type="Gene3D" id="3.30.1370.110">
    <property type="match status" value="1"/>
</dbReference>
<dbReference type="InterPro" id="IPR036063">
    <property type="entry name" value="Smr_dom_sf"/>
</dbReference>
<gene>
    <name evidence="2" type="ORF">ACH5RR_028055</name>
</gene>
<organism evidence="2 3">
    <name type="scientific">Cinchona calisaya</name>
    <dbReference type="NCBI Taxonomy" id="153742"/>
    <lineage>
        <taxon>Eukaryota</taxon>
        <taxon>Viridiplantae</taxon>
        <taxon>Streptophyta</taxon>
        <taxon>Embryophyta</taxon>
        <taxon>Tracheophyta</taxon>
        <taxon>Spermatophyta</taxon>
        <taxon>Magnoliopsida</taxon>
        <taxon>eudicotyledons</taxon>
        <taxon>Gunneridae</taxon>
        <taxon>Pentapetalae</taxon>
        <taxon>asterids</taxon>
        <taxon>lamiids</taxon>
        <taxon>Gentianales</taxon>
        <taxon>Rubiaceae</taxon>
        <taxon>Cinchonoideae</taxon>
        <taxon>Cinchoneae</taxon>
        <taxon>Cinchona</taxon>
    </lineage>
</organism>
<protein>
    <recommendedName>
        <fullName evidence="1">DUF1771 domain-containing protein</fullName>
    </recommendedName>
</protein>
<dbReference type="EMBL" id="JBJUIK010000012">
    <property type="protein sequence ID" value="KAL3508654.1"/>
    <property type="molecule type" value="Genomic_DNA"/>
</dbReference>
<keyword evidence="3" id="KW-1185">Reference proteome</keyword>
<evidence type="ECO:0000259" key="1">
    <source>
        <dbReference type="SMART" id="SM01162"/>
    </source>
</evidence>
<dbReference type="AlphaFoldDB" id="A0ABD2YPM7"/>
<dbReference type="Proteomes" id="UP001630127">
    <property type="component" value="Unassembled WGS sequence"/>
</dbReference>
<evidence type="ECO:0000313" key="3">
    <source>
        <dbReference type="Proteomes" id="UP001630127"/>
    </source>
</evidence>
<evidence type="ECO:0000313" key="2">
    <source>
        <dbReference type="EMBL" id="KAL3508654.1"/>
    </source>
</evidence>
<dbReference type="PANTHER" id="PTHR47872:SF1">
    <property type="entry name" value="NUCLEAR RNA EXPORT FACTOR SDE5-RELATED"/>
    <property type="match status" value="1"/>
</dbReference>